<dbReference type="Gene3D" id="3.40.50.720">
    <property type="entry name" value="NAD(P)-binding Rossmann-like Domain"/>
    <property type="match status" value="1"/>
</dbReference>
<proteinExistence type="predicted"/>
<evidence type="ECO:0000259" key="1">
    <source>
        <dbReference type="Pfam" id="PF13460"/>
    </source>
</evidence>
<protein>
    <submittedName>
        <fullName evidence="2">Nucleoside-diphosphate-sugar epimerase</fullName>
    </submittedName>
</protein>
<dbReference type="PANTHER" id="PTHR48079">
    <property type="entry name" value="PROTEIN YEEZ"/>
    <property type="match status" value="1"/>
</dbReference>
<sequence>MNKTIGILGCGWLGLPLAKSLIANNYPVKGTTTSEAKLKRLAELGIEASQIVLAEKGITGPIEGFLENIETLIINVPPKLRGTTKENYVAKMEHLVQKIEASAVQHIIFVSSTAVYGEVDGIVTEQTLPAPATESGIQLLASENIFKNYSSFKTIIIRFGGLLSEDRHPVTMLVKKEGLKNGEMPVNLIHRDDCIRIIERVIDENWGAVIINGVYPEHPTKKEFYTDAALQRGLNVPDYEGDKTKKGKIITADYLLNVKNFKFLTSIKK</sequence>
<dbReference type="GO" id="GO:0004029">
    <property type="term" value="F:aldehyde dehydrogenase (NAD+) activity"/>
    <property type="evidence" value="ECO:0007669"/>
    <property type="project" value="TreeGrafter"/>
</dbReference>
<dbReference type="SUPFAM" id="SSF51735">
    <property type="entry name" value="NAD(P)-binding Rossmann-fold domains"/>
    <property type="match status" value="1"/>
</dbReference>
<dbReference type="InterPro" id="IPR051783">
    <property type="entry name" value="NAD(P)-dependent_oxidoreduct"/>
</dbReference>
<name>A0A1G7DD37_9FLAO</name>
<keyword evidence="3" id="KW-1185">Reference proteome</keyword>
<dbReference type="Pfam" id="PF13460">
    <property type="entry name" value="NAD_binding_10"/>
    <property type="match status" value="1"/>
</dbReference>
<dbReference type="InterPro" id="IPR036291">
    <property type="entry name" value="NAD(P)-bd_dom_sf"/>
</dbReference>
<dbReference type="RefSeq" id="WP_074537262.1">
    <property type="nucleotide sequence ID" value="NZ_FNBD01000001.1"/>
</dbReference>
<accession>A0A1G7DD37</accession>
<dbReference type="GO" id="GO:0005737">
    <property type="term" value="C:cytoplasm"/>
    <property type="evidence" value="ECO:0007669"/>
    <property type="project" value="TreeGrafter"/>
</dbReference>
<evidence type="ECO:0000313" key="2">
    <source>
        <dbReference type="EMBL" id="SDE48890.1"/>
    </source>
</evidence>
<evidence type="ECO:0000313" key="3">
    <source>
        <dbReference type="Proteomes" id="UP000182114"/>
    </source>
</evidence>
<dbReference type="EMBL" id="FNBD01000001">
    <property type="protein sequence ID" value="SDE48890.1"/>
    <property type="molecule type" value="Genomic_DNA"/>
</dbReference>
<dbReference type="eggNOG" id="COG0451">
    <property type="taxonomic scope" value="Bacteria"/>
</dbReference>
<dbReference type="AlphaFoldDB" id="A0A1G7DD37"/>
<dbReference type="InterPro" id="IPR016040">
    <property type="entry name" value="NAD(P)-bd_dom"/>
</dbReference>
<feature type="domain" description="NAD(P)-binding" evidence="1">
    <location>
        <begin position="11"/>
        <end position="185"/>
    </location>
</feature>
<dbReference type="Proteomes" id="UP000182114">
    <property type="component" value="Unassembled WGS sequence"/>
</dbReference>
<organism evidence="2 3">
    <name type="scientific">Cellulophaga baltica</name>
    <dbReference type="NCBI Taxonomy" id="76594"/>
    <lineage>
        <taxon>Bacteria</taxon>
        <taxon>Pseudomonadati</taxon>
        <taxon>Bacteroidota</taxon>
        <taxon>Flavobacteriia</taxon>
        <taxon>Flavobacteriales</taxon>
        <taxon>Flavobacteriaceae</taxon>
        <taxon>Cellulophaga</taxon>
    </lineage>
</organism>
<dbReference type="PANTHER" id="PTHR48079:SF6">
    <property type="entry name" value="NAD(P)-BINDING DOMAIN-CONTAINING PROTEIN-RELATED"/>
    <property type="match status" value="1"/>
</dbReference>
<gene>
    <name evidence="2" type="ORF">SAMN04487992_101463</name>
</gene>
<reference evidence="3" key="1">
    <citation type="submission" date="2016-10" db="EMBL/GenBank/DDBJ databases">
        <authorList>
            <person name="Varghese N."/>
            <person name="Submissions S."/>
        </authorList>
    </citation>
    <scope>NUCLEOTIDE SEQUENCE [LARGE SCALE GENOMIC DNA]</scope>
    <source>
        <strain evidence="3">DSM 24729</strain>
    </source>
</reference>